<keyword evidence="7" id="KW-0479">Metal-binding</keyword>
<keyword evidence="6" id="KW-0804">Transcription</keyword>
<evidence type="ECO:0000256" key="2">
    <source>
        <dbReference type="ARBA" id="ARBA00022491"/>
    </source>
</evidence>
<dbReference type="InterPro" id="IPR002481">
    <property type="entry name" value="FUR"/>
</dbReference>
<gene>
    <name evidence="9" type="primary">fur_1</name>
    <name evidence="9" type="ORF">XM38_039100</name>
</gene>
<comment type="similarity">
    <text evidence="1">Belongs to the Fur family.</text>
</comment>
<dbReference type="Proteomes" id="UP000191901">
    <property type="component" value="Chromosome"/>
</dbReference>
<dbReference type="Gene3D" id="1.10.10.10">
    <property type="entry name" value="Winged helix-like DNA-binding domain superfamily/Winged helix DNA-binding domain"/>
    <property type="match status" value="1"/>
</dbReference>
<keyword evidence="5" id="KW-0238">DNA-binding</keyword>
<sequence>MTYSQSEPHSPAPMTTDPSQAGDLMKELFHQGGFRFTRQRQKIIGLFHACQEGQHLNADTIHHQLACQGEHVSPSTIYRTLHVMVNLGLLRELELADGKKSYELSNPYAGDHHHLVCVQCGAVVEFEEDMTSEVAHDQAASQGYSILDCQFTIYGVCSNCQHHLIPTHLS</sequence>
<keyword evidence="3 7" id="KW-0862">Zinc</keyword>
<dbReference type="CDD" id="cd07153">
    <property type="entry name" value="Fur_like"/>
    <property type="match status" value="1"/>
</dbReference>
<evidence type="ECO:0000256" key="1">
    <source>
        <dbReference type="ARBA" id="ARBA00007957"/>
    </source>
</evidence>
<reference evidence="9 10" key="1">
    <citation type="journal article" date="2016" name="Biochim. Biophys. Acta">
        <title>Characterization of red-shifted phycobilisomes isolated from the chlorophyll f-containing cyanobacterium Halomicronema hongdechloris.</title>
        <authorList>
            <person name="Li Y."/>
            <person name="Lin Y."/>
            <person name="Garvey C.J."/>
            <person name="Birch D."/>
            <person name="Corkery R.W."/>
            <person name="Loughlin P.C."/>
            <person name="Scheer H."/>
            <person name="Willows R.D."/>
            <person name="Chen M."/>
        </authorList>
    </citation>
    <scope>NUCLEOTIDE SEQUENCE [LARGE SCALE GENOMIC DNA]</scope>
    <source>
        <strain evidence="9 10">C2206</strain>
    </source>
</reference>
<dbReference type="EMBL" id="CP021983">
    <property type="protein sequence ID" value="ASC72950.1"/>
    <property type="molecule type" value="Genomic_DNA"/>
</dbReference>
<proteinExistence type="inferred from homology"/>
<dbReference type="GO" id="GO:0003700">
    <property type="term" value="F:DNA-binding transcription factor activity"/>
    <property type="evidence" value="ECO:0007669"/>
    <property type="project" value="InterPro"/>
</dbReference>
<evidence type="ECO:0000256" key="6">
    <source>
        <dbReference type="ARBA" id="ARBA00023163"/>
    </source>
</evidence>
<keyword evidence="2" id="KW-0678">Repressor</keyword>
<dbReference type="InterPro" id="IPR043135">
    <property type="entry name" value="Fur_C"/>
</dbReference>
<comment type="cofactor">
    <cofactor evidence="7">
        <name>Zn(2+)</name>
        <dbReference type="ChEBI" id="CHEBI:29105"/>
    </cofactor>
    <text evidence="7">Binds 1 zinc ion per subunit.</text>
</comment>
<keyword evidence="4" id="KW-0805">Transcription regulation</keyword>
<dbReference type="KEGG" id="hhg:XM38_039100"/>
<dbReference type="PANTHER" id="PTHR33202">
    <property type="entry name" value="ZINC UPTAKE REGULATION PROTEIN"/>
    <property type="match status" value="1"/>
</dbReference>
<feature type="binding site" evidence="7">
    <location>
        <position position="160"/>
    </location>
    <ligand>
        <name>Zn(2+)</name>
        <dbReference type="ChEBI" id="CHEBI:29105"/>
    </ligand>
</feature>
<evidence type="ECO:0000256" key="3">
    <source>
        <dbReference type="ARBA" id="ARBA00022833"/>
    </source>
</evidence>
<organism evidence="9 10">
    <name type="scientific">Halomicronema hongdechloris C2206</name>
    <dbReference type="NCBI Taxonomy" id="1641165"/>
    <lineage>
        <taxon>Bacteria</taxon>
        <taxon>Bacillati</taxon>
        <taxon>Cyanobacteriota</taxon>
        <taxon>Cyanophyceae</taxon>
        <taxon>Nodosilineales</taxon>
        <taxon>Nodosilineaceae</taxon>
        <taxon>Halomicronema</taxon>
    </lineage>
</organism>
<dbReference type="InterPro" id="IPR036388">
    <property type="entry name" value="WH-like_DNA-bd_sf"/>
</dbReference>
<feature type="binding site" evidence="7">
    <location>
        <position position="117"/>
    </location>
    <ligand>
        <name>Zn(2+)</name>
        <dbReference type="ChEBI" id="CHEBI:29105"/>
    </ligand>
</feature>
<evidence type="ECO:0000256" key="8">
    <source>
        <dbReference type="SAM" id="MobiDB-lite"/>
    </source>
</evidence>
<feature type="region of interest" description="Disordered" evidence="8">
    <location>
        <begin position="1"/>
        <end position="20"/>
    </location>
</feature>
<dbReference type="AlphaFoldDB" id="A0A1Z3HRK7"/>
<dbReference type="InterPro" id="IPR036390">
    <property type="entry name" value="WH_DNA-bd_sf"/>
</dbReference>
<dbReference type="GO" id="GO:0045892">
    <property type="term" value="P:negative regulation of DNA-templated transcription"/>
    <property type="evidence" value="ECO:0007669"/>
    <property type="project" value="TreeGrafter"/>
</dbReference>
<dbReference type="PANTHER" id="PTHR33202:SF19">
    <property type="entry name" value="FERRIC UPTAKE REGULATION PROTEIN"/>
    <property type="match status" value="1"/>
</dbReference>
<evidence type="ECO:0000256" key="4">
    <source>
        <dbReference type="ARBA" id="ARBA00023015"/>
    </source>
</evidence>
<dbReference type="STRING" id="1641165.XM38_09580"/>
<dbReference type="GO" id="GO:1900376">
    <property type="term" value="P:regulation of secondary metabolite biosynthetic process"/>
    <property type="evidence" value="ECO:0007669"/>
    <property type="project" value="TreeGrafter"/>
</dbReference>
<evidence type="ECO:0000313" key="9">
    <source>
        <dbReference type="EMBL" id="ASC72950.1"/>
    </source>
</evidence>
<feature type="binding site" evidence="7">
    <location>
        <position position="120"/>
    </location>
    <ligand>
        <name>Zn(2+)</name>
        <dbReference type="ChEBI" id="CHEBI:29105"/>
    </ligand>
</feature>
<dbReference type="Pfam" id="PF01475">
    <property type="entry name" value="FUR"/>
    <property type="match status" value="1"/>
</dbReference>
<dbReference type="Gene3D" id="3.30.1490.190">
    <property type="match status" value="1"/>
</dbReference>
<protein>
    <submittedName>
        <fullName evidence="9">Ferric uptake regulation protein</fullName>
    </submittedName>
</protein>
<evidence type="ECO:0000256" key="5">
    <source>
        <dbReference type="ARBA" id="ARBA00023125"/>
    </source>
</evidence>
<keyword evidence="10" id="KW-1185">Reference proteome</keyword>
<evidence type="ECO:0000313" key="10">
    <source>
        <dbReference type="Proteomes" id="UP000191901"/>
    </source>
</evidence>
<dbReference type="SUPFAM" id="SSF46785">
    <property type="entry name" value="Winged helix' DNA-binding domain"/>
    <property type="match status" value="1"/>
</dbReference>
<feature type="binding site" evidence="7">
    <location>
        <position position="157"/>
    </location>
    <ligand>
        <name>Zn(2+)</name>
        <dbReference type="ChEBI" id="CHEBI:29105"/>
    </ligand>
</feature>
<dbReference type="GO" id="GO:0000976">
    <property type="term" value="F:transcription cis-regulatory region binding"/>
    <property type="evidence" value="ECO:0007669"/>
    <property type="project" value="TreeGrafter"/>
</dbReference>
<name>A0A1Z3HRK7_9CYAN</name>
<evidence type="ECO:0000256" key="7">
    <source>
        <dbReference type="PIRSR" id="PIRSR602481-1"/>
    </source>
</evidence>
<dbReference type="GO" id="GO:0008270">
    <property type="term" value="F:zinc ion binding"/>
    <property type="evidence" value="ECO:0007669"/>
    <property type="project" value="TreeGrafter"/>
</dbReference>
<accession>A0A1Z3HRK7</accession>